<dbReference type="PROSITE" id="PS00893">
    <property type="entry name" value="NUDIX_BOX"/>
    <property type="match status" value="1"/>
</dbReference>
<dbReference type="Pfam" id="PF00293">
    <property type="entry name" value="NUDIX"/>
    <property type="match status" value="1"/>
</dbReference>
<dbReference type="InterPro" id="IPR000086">
    <property type="entry name" value="NUDIX_hydrolase_dom"/>
</dbReference>
<dbReference type="InterPro" id="IPR020476">
    <property type="entry name" value="Nudix_hydrolase"/>
</dbReference>
<dbReference type="InterPro" id="IPR015797">
    <property type="entry name" value="NUDIX_hydrolase-like_dom_sf"/>
</dbReference>
<evidence type="ECO:0000256" key="4">
    <source>
        <dbReference type="RuleBase" id="RU003476"/>
    </source>
</evidence>
<feature type="domain" description="Nudix hydrolase" evidence="5">
    <location>
        <begin position="5"/>
        <end position="140"/>
    </location>
</feature>
<reference evidence="6 7" key="1">
    <citation type="journal article" date="2019" name="J. Ind. Microbiol. Biotechnol.">
        <title>The complete genomic sequence of Streptomyces spectabilis NRRL-2792 and identification of secondary metabolite biosynthetic gene clusters.</title>
        <authorList>
            <person name="Sinha A."/>
            <person name="Phillips-Salemka S."/>
            <person name="Niraula T.A."/>
            <person name="Short K.A."/>
            <person name="Niraula N.P."/>
        </authorList>
    </citation>
    <scope>NUCLEOTIDE SEQUENCE [LARGE SCALE GENOMIC DNA]</scope>
    <source>
        <strain evidence="6 7">NRRL 2792</strain>
    </source>
</reference>
<dbReference type="SUPFAM" id="SSF55811">
    <property type="entry name" value="Nudix"/>
    <property type="match status" value="1"/>
</dbReference>
<dbReference type="GO" id="GO:0016787">
    <property type="term" value="F:hydrolase activity"/>
    <property type="evidence" value="ECO:0007669"/>
    <property type="project" value="UniProtKB-KW"/>
</dbReference>
<dbReference type="PROSITE" id="PS51462">
    <property type="entry name" value="NUDIX"/>
    <property type="match status" value="1"/>
</dbReference>
<dbReference type="PANTHER" id="PTHR43046">
    <property type="entry name" value="GDP-MANNOSE MANNOSYL HYDROLASE"/>
    <property type="match status" value="1"/>
</dbReference>
<dbReference type="PANTHER" id="PTHR43046:SF14">
    <property type="entry name" value="MUTT_NUDIX FAMILY PROTEIN"/>
    <property type="match status" value="1"/>
</dbReference>
<comment type="cofactor">
    <cofactor evidence="1">
        <name>Mg(2+)</name>
        <dbReference type="ChEBI" id="CHEBI:18420"/>
    </cofactor>
</comment>
<sequence>MNAHAQTRVSAYAVVVEDDRMLLARLSDASPVFAPGLWHLPGGGIDPGEQPVQGLARELLEETGRELLDARLLDARSYAVRRGGIDWHLVGLFYAVTLKPGATTVAETDGSTDAARWMPLTELHPSALSPAAADALRLVDGTAAIR</sequence>
<evidence type="ECO:0000259" key="5">
    <source>
        <dbReference type="PROSITE" id="PS51462"/>
    </source>
</evidence>
<comment type="similarity">
    <text evidence="2 4">Belongs to the Nudix hydrolase family.</text>
</comment>
<organism evidence="6 7">
    <name type="scientific">Streptomyces spectabilis</name>
    <dbReference type="NCBI Taxonomy" id="68270"/>
    <lineage>
        <taxon>Bacteria</taxon>
        <taxon>Bacillati</taxon>
        <taxon>Actinomycetota</taxon>
        <taxon>Actinomycetes</taxon>
        <taxon>Kitasatosporales</taxon>
        <taxon>Streptomycetaceae</taxon>
        <taxon>Streptomyces</taxon>
    </lineage>
</organism>
<dbReference type="PRINTS" id="PR00502">
    <property type="entry name" value="NUDIXFAMILY"/>
</dbReference>
<evidence type="ECO:0000313" key="6">
    <source>
        <dbReference type="EMBL" id="QDQ09321.1"/>
    </source>
</evidence>
<evidence type="ECO:0000256" key="2">
    <source>
        <dbReference type="ARBA" id="ARBA00005582"/>
    </source>
</evidence>
<dbReference type="Gene3D" id="3.90.79.10">
    <property type="entry name" value="Nucleoside Triphosphate Pyrophosphohydrolase"/>
    <property type="match status" value="1"/>
</dbReference>
<dbReference type="InterPro" id="IPR020084">
    <property type="entry name" value="NUDIX_hydrolase_CS"/>
</dbReference>
<evidence type="ECO:0000256" key="3">
    <source>
        <dbReference type="ARBA" id="ARBA00022801"/>
    </source>
</evidence>
<name>A0A516R0Z1_STRST</name>
<proteinExistence type="inferred from homology"/>
<evidence type="ECO:0000313" key="7">
    <source>
        <dbReference type="Proteomes" id="UP000316806"/>
    </source>
</evidence>
<evidence type="ECO:0000256" key="1">
    <source>
        <dbReference type="ARBA" id="ARBA00001946"/>
    </source>
</evidence>
<dbReference type="EMBL" id="CP040916">
    <property type="protein sequence ID" value="QDQ09321.1"/>
    <property type="molecule type" value="Genomic_DNA"/>
</dbReference>
<gene>
    <name evidence="6" type="ORF">FH965_01035</name>
</gene>
<keyword evidence="3 4" id="KW-0378">Hydrolase</keyword>
<dbReference type="Proteomes" id="UP000316806">
    <property type="component" value="Chromosome"/>
</dbReference>
<dbReference type="RefSeq" id="WP_144000900.1">
    <property type="nucleotide sequence ID" value="NZ_CP040916.1"/>
</dbReference>
<dbReference type="AlphaFoldDB" id="A0A516R0Z1"/>
<accession>A0A516R0Z1</accession>
<protein>
    <submittedName>
        <fullName evidence="6">NUDIX domain-containing protein</fullName>
    </submittedName>
</protein>